<dbReference type="InterPro" id="IPR046820">
    <property type="entry name" value="MmeI_TRD"/>
</dbReference>
<comment type="caution">
    <text evidence="9">The sequence shown here is derived from an EMBL/GenBank/DDBJ whole genome shotgun (WGS) entry which is preliminary data.</text>
</comment>
<proteinExistence type="predicted"/>
<feature type="domain" description="MmeI-like helicase spacer" evidence="6">
    <location>
        <begin position="187"/>
        <end position="259"/>
    </location>
</feature>
<dbReference type="Pfam" id="PF20464">
    <property type="entry name" value="MmeI_N"/>
    <property type="match status" value="1"/>
</dbReference>
<dbReference type="PANTHER" id="PTHR33841:SF1">
    <property type="entry name" value="DNA METHYLTRANSFERASE A"/>
    <property type="match status" value="1"/>
</dbReference>
<evidence type="ECO:0000259" key="6">
    <source>
        <dbReference type="Pfam" id="PF20465"/>
    </source>
</evidence>
<dbReference type="InterPro" id="IPR029063">
    <property type="entry name" value="SAM-dependent_MTases_sf"/>
</dbReference>
<dbReference type="PROSITE" id="PS00092">
    <property type="entry name" value="N6_MTASE"/>
    <property type="match status" value="1"/>
</dbReference>
<evidence type="ECO:0000256" key="2">
    <source>
        <dbReference type="ARBA" id="ARBA00022603"/>
    </source>
</evidence>
<dbReference type="InterPro" id="IPR046819">
    <property type="entry name" value="MmeI_hel"/>
</dbReference>
<name>A0A3M9XU56_9HYPH</name>
<evidence type="ECO:0000259" key="8">
    <source>
        <dbReference type="Pfam" id="PF20473"/>
    </source>
</evidence>
<dbReference type="Pfam" id="PF20466">
    <property type="entry name" value="MmeI_TRD"/>
    <property type="match status" value="1"/>
</dbReference>
<protein>
    <recommendedName>
        <fullName evidence="1">site-specific DNA-methyltransferase (adenine-specific)</fullName>
        <ecNumber evidence="1">2.1.1.72</ecNumber>
    </recommendedName>
</protein>
<feature type="domain" description="MmeI-like DNA-methyltransferase" evidence="8">
    <location>
        <begin position="343"/>
        <end position="611"/>
    </location>
</feature>
<dbReference type="Pfam" id="PF20465">
    <property type="entry name" value="MmeI_hel"/>
    <property type="match status" value="1"/>
</dbReference>
<dbReference type="GO" id="GO:0009007">
    <property type="term" value="F:site-specific DNA-methyltransferase (adenine-specific) activity"/>
    <property type="evidence" value="ECO:0007669"/>
    <property type="project" value="UniProtKB-EC"/>
</dbReference>
<dbReference type="InterPro" id="IPR002052">
    <property type="entry name" value="DNA_methylase_N6_adenine_CS"/>
</dbReference>
<dbReference type="InterPro" id="IPR050953">
    <property type="entry name" value="N4_N6_ade-DNA_methylase"/>
</dbReference>
<dbReference type="GO" id="GO:0003676">
    <property type="term" value="F:nucleic acid binding"/>
    <property type="evidence" value="ECO:0007669"/>
    <property type="project" value="InterPro"/>
</dbReference>
<keyword evidence="3 9" id="KW-0808">Transferase</keyword>
<dbReference type="EMBL" id="QWDD01000001">
    <property type="protein sequence ID" value="RNJ51385.1"/>
    <property type="molecule type" value="Genomic_DNA"/>
</dbReference>
<dbReference type="Gene3D" id="3.40.50.150">
    <property type="entry name" value="Vaccinia Virus protein VP39"/>
    <property type="match status" value="1"/>
</dbReference>
<sequence>MSKIVDDLNSFVAYASTLDGDEKGEAQVFCDRLFRAFGHEGYKEAGATLEYRIKKTSSKGTSFADLIWKPRLLIEMKRGGEKLQLHVRQAFDYWVNAVPNRPRYVVLCNFNEFWIYDFDRQLDEPVDRVNLKELPKRYTAFNFLFPVERKPQFNNDRDEVSRQAADKMAELFKRLTRRLKHPVPREQAQRFVLQTVVAMFAEDIDLLPAGMIKGIVDDCLQNKQSSYDLFGGLFHQMNDPNFAKGGRFVGVRYFNGGLFSQINPIELTEFELDLIGNEAKGDQGAALKDWSKVNPAIFGTLFQQSMDAAERHAYGAHFTSEADIQRIVGPTIVKPWRERIDAATTMKQLTTLRRELAEFQVLDAACGSGNFLYVAFRELARLDQLILLRLKALVSHKEFQNQSKQLVAIRPLQFHGIDLDSFGVELAKVSLMIAKKLALDEAIDALAEDDAGEFTKGTGELAFHRDEALPLDNLDENIRCEDALFAKWPKVNAVIGNPPYQSKNKAQKEMEPGYLQKLRQHYPQIDGRSDYCVYWFRKTHDQLAEGQRAGLVGTNTIRQNYTREAGLDYITQNGGTITEAVSSMIWPGDAVVHVSIVNWVKGKQLGKKRLYIQEGNDQQSGWRHADFDKIGASLSFATDVTTAKRISANAQKGCYQGQTHGHEGFLLQPKEAEALLKLHPDYEQVLFPFLIGDDLLGGIPPKPSRFVIDFRELSLPEAQHFKLLLTRVQKMVLPDRQKAADEETARNKQIRAAVPGAKVNKHHANFLKHWWLLSYGRSDMLAVLSGLNRYIACVRVTKRPIFEFISTEISPNDSLQVFAYDDDYSFGLLQSNVHWAWFIERCSTMKADPRYTSNTVFDTFPWPQKPTTKAIEEVAKASRELRKCRNDMRAKRKQSLREIYRTLELPGANPLKDAHAALDQAVRNAYGMGKTIDPLAFLLALNRQLVEAERKGEAIQGPGLPASVKNRAPFISADCLTP</sequence>
<evidence type="ECO:0000256" key="4">
    <source>
        <dbReference type="ARBA" id="ARBA00047942"/>
    </source>
</evidence>
<dbReference type="AlphaFoldDB" id="A0A3M9XU56"/>
<comment type="catalytic activity">
    <reaction evidence="4">
        <text>a 2'-deoxyadenosine in DNA + S-adenosyl-L-methionine = an N(6)-methyl-2'-deoxyadenosine in DNA + S-adenosyl-L-homocysteine + H(+)</text>
        <dbReference type="Rhea" id="RHEA:15197"/>
        <dbReference type="Rhea" id="RHEA-COMP:12418"/>
        <dbReference type="Rhea" id="RHEA-COMP:12419"/>
        <dbReference type="ChEBI" id="CHEBI:15378"/>
        <dbReference type="ChEBI" id="CHEBI:57856"/>
        <dbReference type="ChEBI" id="CHEBI:59789"/>
        <dbReference type="ChEBI" id="CHEBI:90615"/>
        <dbReference type="ChEBI" id="CHEBI:90616"/>
        <dbReference type="EC" id="2.1.1.72"/>
    </reaction>
</comment>
<evidence type="ECO:0000259" key="7">
    <source>
        <dbReference type="Pfam" id="PF20466"/>
    </source>
</evidence>
<organism evidence="9 10">
    <name type="scientific">Methylocystis hirsuta</name>
    <dbReference type="NCBI Taxonomy" id="369798"/>
    <lineage>
        <taxon>Bacteria</taxon>
        <taxon>Pseudomonadati</taxon>
        <taxon>Pseudomonadota</taxon>
        <taxon>Alphaproteobacteria</taxon>
        <taxon>Hyphomicrobiales</taxon>
        <taxon>Methylocystaceae</taxon>
        <taxon>Methylocystis</taxon>
    </lineage>
</organism>
<keyword evidence="10" id="KW-1185">Reference proteome</keyword>
<evidence type="ECO:0000256" key="3">
    <source>
        <dbReference type="ARBA" id="ARBA00022679"/>
    </source>
</evidence>
<accession>A0A3M9XU56</accession>
<dbReference type="InterPro" id="IPR046816">
    <property type="entry name" value="MmeI_Mtase"/>
</dbReference>
<evidence type="ECO:0000313" key="10">
    <source>
        <dbReference type="Proteomes" id="UP000268623"/>
    </source>
</evidence>
<evidence type="ECO:0000259" key="5">
    <source>
        <dbReference type="Pfam" id="PF20464"/>
    </source>
</evidence>
<keyword evidence="2 9" id="KW-0489">Methyltransferase</keyword>
<evidence type="ECO:0000256" key="1">
    <source>
        <dbReference type="ARBA" id="ARBA00011900"/>
    </source>
</evidence>
<dbReference type="InterPro" id="IPR046817">
    <property type="entry name" value="MmeI_N"/>
</dbReference>
<reference evidence="9 10" key="1">
    <citation type="submission" date="2018-08" db="EMBL/GenBank/DDBJ databases">
        <title>Genome sequence of Methylocystis hirsuta CSC1, a methanotroph able to accumulate PHAs.</title>
        <authorList>
            <person name="Bordel S."/>
            <person name="Rodriguez E."/>
            <person name="Gancedo J."/>
            <person name="Munoz R."/>
        </authorList>
    </citation>
    <scope>NUCLEOTIDE SEQUENCE [LARGE SCALE GENOMIC DNA]</scope>
    <source>
        <strain evidence="9 10">CSC1</strain>
    </source>
</reference>
<dbReference type="RefSeq" id="WP_123177255.1">
    <property type="nucleotide sequence ID" value="NZ_QWDD01000001.1"/>
</dbReference>
<feature type="domain" description="MmeI-like target recognition" evidence="7">
    <location>
        <begin position="803"/>
        <end position="864"/>
    </location>
</feature>
<dbReference type="Pfam" id="PF20473">
    <property type="entry name" value="MmeI_Mtase"/>
    <property type="match status" value="1"/>
</dbReference>
<dbReference type="GO" id="GO:0032259">
    <property type="term" value="P:methylation"/>
    <property type="evidence" value="ECO:0007669"/>
    <property type="project" value="UniProtKB-KW"/>
</dbReference>
<dbReference type="OrthoDB" id="9806213at2"/>
<evidence type="ECO:0000313" key="9">
    <source>
        <dbReference type="EMBL" id="RNJ51385.1"/>
    </source>
</evidence>
<dbReference type="PANTHER" id="PTHR33841">
    <property type="entry name" value="DNA METHYLTRANSFERASE YEEA-RELATED"/>
    <property type="match status" value="1"/>
</dbReference>
<gene>
    <name evidence="9" type="ORF">D1O30_19075</name>
</gene>
<dbReference type="Proteomes" id="UP000268623">
    <property type="component" value="Unassembled WGS sequence"/>
</dbReference>
<feature type="domain" description="MmeI-like N-terminal" evidence="5">
    <location>
        <begin position="19"/>
        <end position="177"/>
    </location>
</feature>
<dbReference type="SUPFAM" id="SSF53335">
    <property type="entry name" value="S-adenosyl-L-methionine-dependent methyltransferases"/>
    <property type="match status" value="1"/>
</dbReference>
<dbReference type="EC" id="2.1.1.72" evidence="1"/>